<gene>
    <name evidence="9" type="primary">ddpX</name>
    <name evidence="11" type="ORF">ACH50_08475</name>
</gene>
<evidence type="ECO:0000256" key="10">
    <source>
        <dbReference type="PIRNR" id="PIRNR026671"/>
    </source>
</evidence>
<keyword evidence="8 10" id="KW-0961">Cell wall biogenesis/degradation</keyword>
<dbReference type="EMBL" id="LFEJ01000012">
    <property type="protein sequence ID" value="KMV35259.1"/>
    <property type="molecule type" value="Genomic_DNA"/>
</dbReference>
<evidence type="ECO:0000256" key="4">
    <source>
        <dbReference type="ARBA" id="ARBA00022801"/>
    </source>
</evidence>
<keyword evidence="5 9" id="KW-0862">Zinc</keyword>
<comment type="similarity">
    <text evidence="9 10">Belongs to the peptidase M15D family.</text>
</comment>
<dbReference type="SUPFAM" id="SSF55166">
    <property type="entry name" value="Hedgehog/DD-peptidase"/>
    <property type="match status" value="1"/>
</dbReference>
<dbReference type="RefSeq" id="WP_024559735.1">
    <property type="nucleotide sequence ID" value="NZ_LFEJ01000012.1"/>
</dbReference>
<dbReference type="GO" id="GO:0071555">
    <property type="term" value="P:cell wall organization"/>
    <property type="evidence" value="ECO:0007669"/>
    <property type="project" value="UniProtKB-KW"/>
</dbReference>
<evidence type="ECO:0000256" key="5">
    <source>
        <dbReference type="ARBA" id="ARBA00022833"/>
    </source>
</evidence>
<reference evidence="11 12" key="1">
    <citation type="submission" date="2015-06" db="EMBL/GenBank/DDBJ databases">
        <title>Genome sequencing of Cronobacter sp. strain DJ34 isolated from petroleum contaminated sludge of Duliajan Oil Fields, Assam, India.</title>
        <authorList>
            <person name="Pal S."/>
            <person name="Banerjee T.D."/>
            <person name="Roy A."/>
            <person name="Sar P."/>
            <person name="Kazy S.K."/>
        </authorList>
    </citation>
    <scope>NUCLEOTIDE SEQUENCE [LARGE SCALE GENOMIC DNA]</scope>
    <source>
        <strain evidence="11 12">DJ34</strain>
    </source>
</reference>
<dbReference type="AlphaFoldDB" id="A0A0J8YCM7"/>
<dbReference type="InterPro" id="IPR000755">
    <property type="entry name" value="A_A_dipeptidase"/>
</dbReference>
<feature type="site" description="Transition state stabilizer" evidence="9">
    <location>
        <position position="71"/>
    </location>
</feature>
<keyword evidence="7 9" id="KW-0482">Metalloprotease</keyword>
<keyword evidence="6 9" id="KW-0224">Dipeptidase</keyword>
<dbReference type="GO" id="GO:0006508">
    <property type="term" value="P:proteolysis"/>
    <property type="evidence" value="ECO:0007669"/>
    <property type="project" value="UniProtKB-KW"/>
</dbReference>
<dbReference type="NCBIfam" id="NF007557">
    <property type="entry name" value="PRK10178.1"/>
    <property type="match status" value="1"/>
</dbReference>
<name>A0A0J8YCM7_9ENTR</name>
<dbReference type="OrthoDB" id="9801430at2"/>
<feature type="active site" description="Proton donor/acceptor" evidence="9">
    <location>
        <position position="162"/>
    </location>
</feature>
<keyword evidence="12" id="KW-1185">Reference proteome</keyword>
<dbReference type="CDD" id="cd14840">
    <property type="entry name" value="D-Ala-D-Ala_dipeptidase_Aad"/>
    <property type="match status" value="1"/>
</dbReference>
<evidence type="ECO:0000256" key="8">
    <source>
        <dbReference type="ARBA" id="ARBA00023316"/>
    </source>
</evidence>
<comment type="catalytic activity">
    <reaction evidence="1 9 10">
        <text>D-alanyl-D-alanine + H2O = 2 D-alanine</text>
        <dbReference type="Rhea" id="RHEA:20661"/>
        <dbReference type="ChEBI" id="CHEBI:15377"/>
        <dbReference type="ChEBI" id="CHEBI:57416"/>
        <dbReference type="ChEBI" id="CHEBI:57822"/>
        <dbReference type="EC" id="3.4.13.22"/>
    </reaction>
</comment>
<comment type="caution">
    <text evidence="11">The sequence shown here is derived from an EMBL/GenBank/DDBJ whole genome shotgun (WGS) entry which is preliminary data.</text>
</comment>
<evidence type="ECO:0000256" key="6">
    <source>
        <dbReference type="ARBA" id="ARBA00022997"/>
    </source>
</evidence>
<dbReference type="GO" id="GO:0008270">
    <property type="term" value="F:zinc ion binding"/>
    <property type="evidence" value="ECO:0007669"/>
    <property type="project" value="UniProtKB-UniRule"/>
</dbReference>
<evidence type="ECO:0000313" key="12">
    <source>
        <dbReference type="Proteomes" id="UP000037315"/>
    </source>
</evidence>
<evidence type="ECO:0000313" key="11">
    <source>
        <dbReference type="EMBL" id="KMV35259.1"/>
    </source>
</evidence>
<evidence type="ECO:0000256" key="7">
    <source>
        <dbReference type="ARBA" id="ARBA00023049"/>
    </source>
</evidence>
<dbReference type="GO" id="GO:0008237">
    <property type="term" value="F:metallopeptidase activity"/>
    <property type="evidence" value="ECO:0007669"/>
    <property type="project" value="UniProtKB-KW"/>
</dbReference>
<keyword evidence="4 9" id="KW-0378">Hydrolase</keyword>
<evidence type="ECO:0000256" key="1">
    <source>
        <dbReference type="ARBA" id="ARBA00001362"/>
    </source>
</evidence>
<keyword evidence="3 9" id="KW-0479">Metal-binding</keyword>
<comment type="function">
    <text evidence="9 10">Catalyzes hydrolysis of the D-alanyl-D-alanine dipeptide.</text>
</comment>
<dbReference type="EC" id="3.4.13.22" evidence="9 10"/>
<dbReference type="HAMAP" id="MF_01924">
    <property type="entry name" value="A_A_dipeptidase"/>
    <property type="match status" value="1"/>
</dbReference>
<dbReference type="Pfam" id="PF01427">
    <property type="entry name" value="Peptidase_M15"/>
    <property type="match status" value="1"/>
</dbReference>
<dbReference type="InterPro" id="IPR009045">
    <property type="entry name" value="Zn_M74/Hedgehog-like"/>
</dbReference>
<dbReference type="Gene3D" id="3.30.1380.10">
    <property type="match status" value="1"/>
</dbReference>
<dbReference type="PATRIC" id="fig|1656095.3.peg.3688"/>
<evidence type="ECO:0000256" key="3">
    <source>
        <dbReference type="ARBA" id="ARBA00022723"/>
    </source>
</evidence>
<dbReference type="GO" id="GO:0160237">
    <property type="term" value="F:D-Ala-D-Ala dipeptidase activity"/>
    <property type="evidence" value="ECO:0007669"/>
    <property type="project" value="UniProtKB-EC"/>
</dbReference>
<evidence type="ECO:0000256" key="9">
    <source>
        <dbReference type="HAMAP-Rule" id="MF_01924"/>
    </source>
</evidence>
<dbReference type="PANTHER" id="PTHR43126">
    <property type="entry name" value="D-ALANYL-D-ALANINE DIPEPTIDASE"/>
    <property type="match status" value="1"/>
</dbReference>
<dbReference type="STRING" id="1121863.GCA_000621185_01778"/>
<feature type="binding site" evidence="9">
    <location>
        <position position="98"/>
    </location>
    <ligand>
        <name>Zn(2+)</name>
        <dbReference type="ChEBI" id="CHEBI:29105"/>
        <note>catalytic</note>
    </ligand>
</feature>
<proteinExistence type="inferred from homology"/>
<dbReference type="PIRSF" id="PIRSF026671">
    <property type="entry name" value="AA_dipeptidase"/>
    <property type="match status" value="1"/>
</dbReference>
<comment type="cofactor">
    <cofactor evidence="9">
        <name>Zn(2+)</name>
        <dbReference type="ChEBI" id="CHEBI:29105"/>
    </cofactor>
    <text evidence="9">Binds 1 zinc ion per subunit.</text>
</comment>
<feature type="binding site" evidence="9">
    <location>
        <position position="165"/>
    </location>
    <ligand>
        <name>Zn(2+)</name>
        <dbReference type="ChEBI" id="CHEBI:29105"/>
        <note>catalytic</note>
    </ligand>
</feature>
<organism evidence="11 12">
    <name type="scientific">Franconibacter pulveris</name>
    <dbReference type="NCBI Taxonomy" id="435910"/>
    <lineage>
        <taxon>Bacteria</taxon>
        <taxon>Pseudomonadati</taxon>
        <taxon>Pseudomonadota</taxon>
        <taxon>Gammaproteobacteria</taxon>
        <taxon>Enterobacterales</taxon>
        <taxon>Enterobacteriaceae</taxon>
        <taxon>Franconibacter</taxon>
    </lineage>
</organism>
<keyword evidence="2 9" id="KW-0645">Protease</keyword>
<dbReference type="PANTHER" id="PTHR43126:SF1">
    <property type="entry name" value="D-ALANYL-D-ALANINE DIPEPTIDASE"/>
    <property type="match status" value="1"/>
</dbReference>
<sequence>MTQPYELVELDAVFPTLCIDLKYASADNITGAPIYREARCLLHPDAAQALSKSIHIAALAGLRLMVYDAYRPQQAQALLWQACPNPEYVVAVDIGSNHSRGTAIDLTLMDEQGRILDMGAGFDEMHDRSHAYHPSVPPAAQRNRLLLNAIMYGGGFVGIESEWWHFELPNAASYPLLNDLFGCYAPKTITTLPL</sequence>
<feature type="binding site" evidence="9">
    <location>
        <position position="105"/>
    </location>
    <ligand>
        <name>Zn(2+)</name>
        <dbReference type="ChEBI" id="CHEBI:29105"/>
        <note>catalytic</note>
    </ligand>
</feature>
<dbReference type="Proteomes" id="UP000037315">
    <property type="component" value="Unassembled WGS sequence"/>
</dbReference>
<protein>
    <recommendedName>
        <fullName evidence="9 10">D-alanyl-D-alanine dipeptidase</fullName>
        <shortName evidence="9 10">D-Ala-D-Ala dipeptidase</shortName>
        <ecNumber evidence="9 10">3.4.13.22</ecNumber>
    </recommendedName>
</protein>
<evidence type="ECO:0000256" key="2">
    <source>
        <dbReference type="ARBA" id="ARBA00022670"/>
    </source>
</evidence>
<accession>A0A0J8YCM7</accession>